<dbReference type="EC" id="2.1.1.72" evidence="2"/>
<evidence type="ECO:0000256" key="5">
    <source>
        <dbReference type="ARBA" id="ARBA00022691"/>
    </source>
</evidence>
<dbReference type="PRINTS" id="PR00507">
    <property type="entry name" value="N12N6MTFRASE"/>
</dbReference>
<evidence type="ECO:0000259" key="7">
    <source>
        <dbReference type="Pfam" id="PF07669"/>
    </source>
</evidence>
<dbReference type="CDD" id="cd02440">
    <property type="entry name" value="AdoMet_MTases"/>
    <property type="match status" value="1"/>
</dbReference>
<reference evidence="8 9" key="1">
    <citation type="submission" date="2018-04" db="EMBL/GenBank/DDBJ databases">
        <title>Genome sequencing of Flavobacterium sp. HYN0059.</title>
        <authorList>
            <person name="Yi H."/>
            <person name="Baek C."/>
        </authorList>
    </citation>
    <scope>NUCLEOTIDE SEQUENCE [LARGE SCALE GENOMIC DNA]</scope>
    <source>
        <strain evidence="8 9">HYN0059</strain>
    </source>
</reference>
<dbReference type="REBASE" id="250745">
    <property type="entry name" value="M.Fsp59ORF14820P"/>
</dbReference>
<dbReference type="SUPFAM" id="SSF53335">
    <property type="entry name" value="S-adenosyl-L-methionine-dependent methyltransferases"/>
    <property type="match status" value="1"/>
</dbReference>
<dbReference type="AlphaFoldDB" id="A0A2S1R107"/>
<dbReference type="InterPro" id="IPR029063">
    <property type="entry name" value="SAM-dependent_MTases_sf"/>
</dbReference>
<comment type="similarity">
    <text evidence="1">Belongs to the N(4)/N(6)-methyltransferase family.</text>
</comment>
<dbReference type="GO" id="GO:0009007">
    <property type="term" value="F:site-specific DNA-methyltransferase (adenine-specific) activity"/>
    <property type="evidence" value="ECO:0007669"/>
    <property type="project" value="UniProtKB-EC"/>
</dbReference>
<dbReference type="KEGG" id="falb:HYN59_14820"/>
<dbReference type="InterPro" id="IPR050953">
    <property type="entry name" value="N4_N6_ade-DNA_methylase"/>
</dbReference>
<dbReference type="GO" id="GO:0003676">
    <property type="term" value="F:nucleic acid binding"/>
    <property type="evidence" value="ECO:0007669"/>
    <property type="project" value="InterPro"/>
</dbReference>
<dbReference type="GO" id="GO:0006304">
    <property type="term" value="P:DNA modification"/>
    <property type="evidence" value="ECO:0007669"/>
    <property type="project" value="InterPro"/>
</dbReference>
<dbReference type="GO" id="GO:0032259">
    <property type="term" value="P:methylation"/>
    <property type="evidence" value="ECO:0007669"/>
    <property type="project" value="UniProtKB-KW"/>
</dbReference>
<accession>A0A2S1R107</accession>
<dbReference type="PANTHER" id="PTHR33841:SF5">
    <property type="entry name" value="DNA METHYLASE (MODIFICATION METHYLASE) (METHYLTRANSFERASE)-RELATED"/>
    <property type="match status" value="1"/>
</dbReference>
<name>A0A2S1R107_9FLAO</name>
<keyword evidence="3 8" id="KW-0489">Methyltransferase</keyword>
<evidence type="ECO:0000256" key="2">
    <source>
        <dbReference type="ARBA" id="ARBA00011900"/>
    </source>
</evidence>
<dbReference type="PANTHER" id="PTHR33841">
    <property type="entry name" value="DNA METHYLTRANSFERASE YEEA-RELATED"/>
    <property type="match status" value="1"/>
</dbReference>
<keyword evidence="9" id="KW-1185">Reference proteome</keyword>
<dbReference type="RefSeq" id="WP_108779025.1">
    <property type="nucleotide sequence ID" value="NZ_CP029186.1"/>
</dbReference>
<evidence type="ECO:0000256" key="3">
    <source>
        <dbReference type="ARBA" id="ARBA00022603"/>
    </source>
</evidence>
<dbReference type="InterPro" id="IPR011639">
    <property type="entry name" value="MethylTrfase_TaqI-like_dom"/>
</dbReference>
<evidence type="ECO:0000256" key="6">
    <source>
        <dbReference type="ARBA" id="ARBA00047942"/>
    </source>
</evidence>
<comment type="catalytic activity">
    <reaction evidence="6">
        <text>a 2'-deoxyadenosine in DNA + S-adenosyl-L-methionine = an N(6)-methyl-2'-deoxyadenosine in DNA + S-adenosyl-L-homocysteine + H(+)</text>
        <dbReference type="Rhea" id="RHEA:15197"/>
        <dbReference type="Rhea" id="RHEA-COMP:12418"/>
        <dbReference type="Rhea" id="RHEA-COMP:12419"/>
        <dbReference type="ChEBI" id="CHEBI:15378"/>
        <dbReference type="ChEBI" id="CHEBI:57856"/>
        <dbReference type="ChEBI" id="CHEBI:59789"/>
        <dbReference type="ChEBI" id="CHEBI:90615"/>
        <dbReference type="ChEBI" id="CHEBI:90616"/>
        <dbReference type="EC" id="2.1.1.72"/>
    </reaction>
</comment>
<gene>
    <name evidence="8" type="ORF">HYN59_14820</name>
</gene>
<keyword evidence="4 8" id="KW-0808">Transferase</keyword>
<sequence length="615" mass="69080">MKNSIASRKNNSTTYSLLREGTLTALLPETDPLKTLHSGRIMAKAWAKDLPENKKFDLVQNFIRQVIVVYWQIVHDKPVNLKRLPPFQYSFRKARLDNSATAVANALGRAVARFGVTEAAFHVGTIYTSLLPDTLRSKNGIFYTPPSLSSRLIEMSEASGVNWSTAKVADPACGGGAFLAPVALKIMESLPDLKGLGLVEHLEANLRGYEIDPFAAWITQVFLEVAVKDRIVGAKRNVRSLVTICNTLEYEFGEAEQYDLVIGNPPYGKVSISDATKEKYKESLFGHANLYGLFTHLAINMTKSKGIVSYLTPTSFLSGEYFKNLRSYILSKASPSEIDFVAIRKGVFEDVLQETMLAVYKKQTMKQAQVDVNEIITSTEDESIVESFGTFNVKALQSNPWILPRTLEQSKIIPAMSKMRFRLSDWGYKISTGQLVWNRNKAQLSDTYKKNAFPVIWSESITQEGNFVLRAEKKNHSTWFHYKGEEYLLTRKPCLLLQRTTSKEQEKRLNAAILPQELLDKRKAVVVENHINIISASEERAKVELNVLCVFLNSKAVNDAFRTISGSVAVSAYELGSLPVPSPQKLKKLKELVDTKAHPSLIEKECHDLYTLHNE</sequence>
<proteinExistence type="inferred from homology"/>
<keyword evidence="5" id="KW-0949">S-adenosyl-L-methionine</keyword>
<dbReference type="EMBL" id="CP029186">
    <property type="protein sequence ID" value="AWH86302.1"/>
    <property type="molecule type" value="Genomic_DNA"/>
</dbReference>
<dbReference type="OrthoDB" id="32195at2"/>
<dbReference type="Gene3D" id="3.40.50.150">
    <property type="entry name" value="Vaccinia Virus protein VP39"/>
    <property type="match status" value="1"/>
</dbReference>
<feature type="domain" description="Type II methyltransferase M.TaqI-like" evidence="7">
    <location>
        <begin position="246"/>
        <end position="339"/>
    </location>
</feature>
<dbReference type="Proteomes" id="UP000244929">
    <property type="component" value="Chromosome"/>
</dbReference>
<evidence type="ECO:0000256" key="1">
    <source>
        <dbReference type="ARBA" id="ARBA00006594"/>
    </source>
</evidence>
<evidence type="ECO:0000256" key="4">
    <source>
        <dbReference type="ARBA" id="ARBA00022679"/>
    </source>
</evidence>
<evidence type="ECO:0000313" key="8">
    <source>
        <dbReference type="EMBL" id="AWH86302.1"/>
    </source>
</evidence>
<evidence type="ECO:0000313" key="9">
    <source>
        <dbReference type="Proteomes" id="UP000244929"/>
    </source>
</evidence>
<protein>
    <recommendedName>
        <fullName evidence="2">site-specific DNA-methyltransferase (adenine-specific)</fullName>
        <ecNumber evidence="2">2.1.1.72</ecNumber>
    </recommendedName>
</protein>
<organism evidence="8 9">
    <name type="scientific">Flavobacterium album</name>
    <dbReference type="NCBI Taxonomy" id="2175091"/>
    <lineage>
        <taxon>Bacteria</taxon>
        <taxon>Pseudomonadati</taxon>
        <taxon>Bacteroidota</taxon>
        <taxon>Flavobacteriia</taxon>
        <taxon>Flavobacteriales</taxon>
        <taxon>Flavobacteriaceae</taxon>
        <taxon>Flavobacterium</taxon>
    </lineage>
</organism>
<dbReference type="InterPro" id="IPR002052">
    <property type="entry name" value="DNA_methylase_N6_adenine_CS"/>
</dbReference>
<dbReference type="PROSITE" id="PS00092">
    <property type="entry name" value="N6_MTASE"/>
    <property type="match status" value="1"/>
</dbReference>
<dbReference type="Pfam" id="PF07669">
    <property type="entry name" value="Eco57I"/>
    <property type="match status" value="1"/>
</dbReference>